<name>A0ABR1SIR0_9PEZI</name>
<proteinExistence type="predicted"/>
<protein>
    <submittedName>
        <fullName evidence="3">Uncharacterized protein</fullName>
    </submittedName>
</protein>
<feature type="chain" id="PRO_5046184406" evidence="2">
    <location>
        <begin position="21"/>
        <end position="260"/>
    </location>
</feature>
<evidence type="ECO:0000313" key="3">
    <source>
        <dbReference type="EMBL" id="KAK8034216.1"/>
    </source>
</evidence>
<accession>A0ABR1SIR0</accession>
<evidence type="ECO:0000256" key="2">
    <source>
        <dbReference type="SAM" id="SignalP"/>
    </source>
</evidence>
<evidence type="ECO:0000256" key="1">
    <source>
        <dbReference type="SAM" id="MobiDB-lite"/>
    </source>
</evidence>
<gene>
    <name evidence="3" type="ORF">PG993_009211</name>
</gene>
<evidence type="ECO:0000313" key="4">
    <source>
        <dbReference type="Proteomes" id="UP001444661"/>
    </source>
</evidence>
<organism evidence="3 4">
    <name type="scientific">Apiospora rasikravindrae</name>
    <dbReference type="NCBI Taxonomy" id="990691"/>
    <lineage>
        <taxon>Eukaryota</taxon>
        <taxon>Fungi</taxon>
        <taxon>Dikarya</taxon>
        <taxon>Ascomycota</taxon>
        <taxon>Pezizomycotina</taxon>
        <taxon>Sordariomycetes</taxon>
        <taxon>Xylariomycetidae</taxon>
        <taxon>Amphisphaeriales</taxon>
        <taxon>Apiosporaceae</taxon>
        <taxon>Apiospora</taxon>
    </lineage>
</organism>
<comment type="caution">
    <text evidence="3">The sequence shown here is derived from an EMBL/GenBank/DDBJ whole genome shotgun (WGS) entry which is preliminary data.</text>
</comment>
<dbReference type="Proteomes" id="UP001444661">
    <property type="component" value="Unassembled WGS sequence"/>
</dbReference>
<keyword evidence="4" id="KW-1185">Reference proteome</keyword>
<feature type="compositionally biased region" description="Polar residues" evidence="1">
    <location>
        <begin position="49"/>
        <end position="63"/>
    </location>
</feature>
<reference evidence="3 4" key="1">
    <citation type="submission" date="2023-01" db="EMBL/GenBank/DDBJ databases">
        <title>Analysis of 21 Apiospora genomes using comparative genomics revels a genus with tremendous synthesis potential of carbohydrate active enzymes and secondary metabolites.</title>
        <authorList>
            <person name="Sorensen T."/>
        </authorList>
    </citation>
    <scope>NUCLEOTIDE SEQUENCE [LARGE SCALE GENOMIC DNA]</scope>
    <source>
        <strain evidence="3 4">CBS 33761</strain>
    </source>
</reference>
<keyword evidence="2" id="KW-0732">Signal</keyword>
<dbReference type="EMBL" id="JAQQWK010000009">
    <property type="protein sequence ID" value="KAK8034216.1"/>
    <property type="molecule type" value="Genomic_DNA"/>
</dbReference>
<sequence>MHFIQTTLATALALAGSGLALPRDNQKDDFSIGMSASVSWGDNDDEPSATISHTKAPSTVSTTTLEPTHVVAATATTVTQTLSALKDEPTAPFDSPHYTMGPIPLVNARLGEFGAQVFALVELPSDPSPTYSPHHGSQAEVDAYVLPVDLTTTIAGHEFRANGTLQLEFLNSQQAADSTHALDTDDQAADTTMLEEQDNNTESFKKLREGKCTDVNGQCHIKIKGVPRNKECEQGTSCSSKGSRCFLSGRTWLVSHVSCT</sequence>
<feature type="region of interest" description="Disordered" evidence="1">
    <location>
        <begin position="41"/>
        <end position="63"/>
    </location>
</feature>
<feature type="signal peptide" evidence="2">
    <location>
        <begin position="1"/>
        <end position="20"/>
    </location>
</feature>